<proteinExistence type="predicted"/>
<reference evidence="2 3" key="1">
    <citation type="submission" date="2021-05" db="EMBL/GenBank/DDBJ databases">
        <title>Aequorivita echinoideorum JCM 30378 genome.</title>
        <authorList>
            <person name="Zhang H."/>
            <person name="Li C."/>
        </authorList>
    </citation>
    <scope>NUCLEOTIDE SEQUENCE [LARGE SCALE GENOMIC DNA]</scope>
    <source>
        <strain evidence="2 3">JCM30378</strain>
    </source>
</reference>
<feature type="transmembrane region" description="Helical" evidence="1">
    <location>
        <begin position="199"/>
        <end position="220"/>
    </location>
</feature>
<keyword evidence="3" id="KW-1185">Reference proteome</keyword>
<dbReference type="Proteomes" id="UP001297092">
    <property type="component" value="Unassembled WGS sequence"/>
</dbReference>
<feature type="transmembrane region" description="Helical" evidence="1">
    <location>
        <begin position="356"/>
        <end position="378"/>
    </location>
</feature>
<feature type="transmembrane region" description="Helical" evidence="1">
    <location>
        <begin position="160"/>
        <end position="193"/>
    </location>
</feature>
<keyword evidence="1" id="KW-0812">Transmembrane</keyword>
<sequence length="444" mass="51984">MKRIWEKAKKNPYTFLFITGIAARLAIYLAYGGHVSMFNDSENYTDVAEMIKNWDFSSYNGNRTPGYPFLIFLANISGSLVTIYQSILGILTSLMLYSIFYNQSKNVGISLIAGLVPSIFLHLLFYERAILTENLTLFCFTACIWFMIKKDFFNRPQKLFAVFLIGILSMVTVTVRPMFLILPLFITIYYILLNYKEGIFHNAIRVFLFCTPFLIFYTFWTSFNESHTGYKSITSFSGGNLAQNTVFYVEKADDKYAEIRDIHVRKRDSLIAHNHDPAMAIWFVFTEMKKKDSLTVAEFSQRLNPMNRDLIMENKLDYLKQVSTSWADFWGTSILWNYNSFKIFEARKILLVLWKYITFPVIIILKILFLLICGYHIFIRIMKRRWLFNFELFCVLLILGASIGQALVTFGSNARFSMPFFPLMVIVVLQFYLNFNKKICHNQY</sequence>
<evidence type="ECO:0000313" key="3">
    <source>
        <dbReference type="Proteomes" id="UP001297092"/>
    </source>
</evidence>
<name>A0ABS5S6L2_9FLAO</name>
<accession>A0ABS5S6L2</accession>
<organism evidence="2 3">
    <name type="scientific">Aequorivita echinoideorum</name>
    <dbReference type="NCBI Taxonomy" id="1549647"/>
    <lineage>
        <taxon>Bacteria</taxon>
        <taxon>Pseudomonadati</taxon>
        <taxon>Bacteroidota</taxon>
        <taxon>Flavobacteriia</taxon>
        <taxon>Flavobacteriales</taxon>
        <taxon>Flavobacteriaceae</taxon>
        <taxon>Aequorivita</taxon>
    </lineage>
</organism>
<feature type="transmembrane region" description="Helical" evidence="1">
    <location>
        <begin position="67"/>
        <end position="100"/>
    </location>
</feature>
<dbReference type="EMBL" id="JAHCTB010000005">
    <property type="protein sequence ID" value="MBT0608846.1"/>
    <property type="molecule type" value="Genomic_DNA"/>
</dbReference>
<evidence type="ECO:0000256" key="1">
    <source>
        <dbReference type="SAM" id="Phobius"/>
    </source>
</evidence>
<comment type="caution">
    <text evidence="2">The sequence shown here is derived from an EMBL/GenBank/DDBJ whole genome shotgun (WGS) entry which is preliminary data.</text>
</comment>
<feature type="transmembrane region" description="Helical" evidence="1">
    <location>
        <begin position="12"/>
        <end position="31"/>
    </location>
</feature>
<evidence type="ECO:0008006" key="4">
    <source>
        <dbReference type="Google" id="ProtNLM"/>
    </source>
</evidence>
<evidence type="ECO:0000313" key="2">
    <source>
        <dbReference type="EMBL" id="MBT0608846.1"/>
    </source>
</evidence>
<feature type="transmembrane region" description="Helical" evidence="1">
    <location>
        <begin position="416"/>
        <end position="435"/>
    </location>
</feature>
<keyword evidence="1" id="KW-0472">Membrane</keyword>
<gene>
    <name evidence="2" type="ORF">KIV10_11695</name>
</gene>
<dbReference type="RefSeq" id="WP_214113950.1">
    <property type="nucleotide sequence ID" value="NZ_JAHCTB010000005.1"/>
</dbReference>
<protein>
    <recommendedName>
        <fullName evidence="4">Dolichyl-phosphate-mannose-protein mannosyltransferase</fullName>
    </recommendedName>
</protein>
<feature type="transmembrane region" description="Helical" evidence="1">
    <location>
        <begin position="107"/>
        <end position="125"/>
    </location>
</feature>
<keyword evidence="1" id="KW-1133">Transmembrane helix</keyword>
<feature type="transmembrane region" description="Helical" evidence="1">
    <location>
        <begin position="390"/>
        <end position="410"/>
    </location>
</feature>